<dbReference type="AlphaFoldDB" id="A0A8S3UZD1"/>
<gene>
    <name evidence="1" type="ORF">MEDL_58593</name>
</gene>
<reference evidence="1" key="1">
    <citation type="submission" date="2021-03" db="EMBL/GenBank/DDBJ databases">
        <authorList>
            <person name="Bekaert M."/>
        </authorList>
    </citation>
    <scope>NUCLEOTIDE SEQUENCE</scope>
</reference>
<organism evidence="1 2">
    <name type="scientific">Mytilus edulis</name>
    <name type="common">Blue mussel</name>
    <dbReference type="NCBI Taxonomy" id="6550"/>
    <lineage>
        <taxon>Eukaryota</taxon>
        <taxon>Metazoa</taxon>
        <taxon>Spiralia</taxon>
        <taxon>Lophotrochozoa</taxon>
        <taxon>Mollusca</taxon>
        <taxon>Bivalvia</taxon>
        <taxon>Autobranchia</taxon>
        <taxon>Pteriomorphia</taxon>
        <taxon>Mytilida</taxon>
        <taxon>Mytiloidea</taxon>
        <taxon>Mytilidae</taxon>
        <taxon>Mytilinae</taxon>
        <taxon>Mytilus</taxon>
    </lineage>
</organism>
<accession>A0A8S3UZD1</accession>
<name>A0A8S3UZD1_MYTED</name>
<proteinExistence type="predicted"/>
<protein>
    <submittedName>
        <fullName evidence="1">Uncharacterized protein</fullName>
    </submittedName>
</protein>
<comment type="caution">
    <text evidence="1">The sequence shown here is derived from an EMBL/GenBank/DDBJ whole genome shotgun (WGS) entry which is preliminary data.</text>
</comment>
<dbReference type="EMBL" id="CAJPWZ010002876">
    <property type="protein sequence ID" value="CAG2246627.1"/>
    <property type="molecule type" value="Genomic_DNA"/>
</dbReference>
<sequence>MYIDIEIATIDSRASHIKACVRRYINEGHDVTSAKEMKQLGDPLYYTRLRIAKQNLGFIMTELNFAKTENFQSGLKGGITVTPTFSKVIETILKMRENCKIILCQNPLQRGFTENSSQLLCELIVEEFERENTDLKRPTCIYRALRCKMETGLHRENGLDPETSIAMLRTYILPILTYGLEIVLPKGKMLDNLQLKTKKLLKQILSLNINVADPAYEIHFDIKVGKIHPLALANSANQRDINRITIGTKIATGTCILQTNRAAYNQNNVDPTCKLCDQAEETLSHYFSVL</sequence>
<dbReference type="Proteomes" id="UP000683360">
    <property type="component" value="Unassembled WGS sequence"/>
</dbReference>
<evidence type="ECO:0000313" key="2">
    <source>
        <dbReference type="Proteomes" id="UP000683360"/>
    </source>
</evidence>
<evidence type="ECO:0000313" key="1">
    <source>
        <dbReference type="EMBL" id="CAG2246627.1"/>
    </source>
</evidence>
<keyword evidence="2" id="KW-1185">Reference proteome</keyword>
<dbReference type="OrthoDB" id="6087543at2759"/>